<dbReference type="GO" id="GO:0006355">
    <property type="term" value="P:regulation of DNA-templated transcription"/>
    <property type="evidence" value="ECO:0007669"/>
    <property type="project" value="InterPro"/>
</dbReference>
<dbReference type="GO" id="GO:0009271">
    <property type="term" value="P:phage shock"/>
    <property type="evidence" value="ECO:0007669"/>
    <property type="project" value="InterPro"/>
</dbReference>
<dbReference type="Pfam" id="PF06667">
    <property type="entry name" value="PspB"/>
    <property type="match status" value="1"/>
</dbReference>
<accession>A0A1A9AVI6</accession>
<proteinExistence type="predicted"/>
<reference evidence="1" key="1">
    <citation type="submission" date="2021-03" db="EMBL/GenBank/DDBJ databases">
        <title>Plesiomonas shigelloides zfcc0051, isolated from zebrafish feces.</title>
        <authorList>
            <person name="Vanderhoek Z."/>
            <person name="Gaulke C."/>
        </authorList>
    </citation>
    <scope>NUCLEOTIDE SEQUENCE</scope>
    <source>
        <strain evidence="1">Zfcc0051</strain>
    </source>
</reference>
<gene>
    <name evidence="1" type="primary">pspB</name>
    <name evidence="1" type="ORF">J2R62_08710</name>
</gene>
<dbReference type="InterPro" id="IPR009554">
    <property type="entry name" value="Phageshock_PspB"/>
</dbReference>
<name>A0A1A9AVI6_PLESH</name>
<dbReference type="AlphaFoldDB" id="A0A1A9AVI6"/>
<dbReference type="Proteomes" id="UP000664658">
    <property type="component" value="Unassembled WGS sequence"/>
</dbReference>
<comment type="caution">
    <text evidence="1">The sequence shown here is derived from an EMBL/GenBank/DDBJ whole genome shotgun (WGS) entry which is preliminary data.</text>
</comment>
<dbReference type="NCBIfam" id="NF006993">
    <property type="entry name" value="PRK09458.1"/>
    <property type="match status" value="1"/>
</dbReference>
<dbReference type="KEGG" id="pshi:SAMEA2665130_1176"/>
<dbReference type="NCBIfam" id="TIGR02976">
    <property type="entry name" value="phageshock_pspB"/>
    <property type="match status" value="1"/>
</dbReference>
<protein>
    <submittedName>
        <fullName evidence="1">Envelope stress response membrane protein PspB</fullName>
    </submittedName>
</protein>
<dbReference type="GeneID" id="69706034"/>
<evidence type="ECO:0000313" key="2">
    <source>
        <dbReference type="Proteomes" id="UP000664658"/>
    </source>
</evidence>
<evidence type="ECO:0000313" key="1">
    <source>
        <dbReference type="EMBL" id="MBO1108300.1"/>
    </source>
</evidence>
<dbReference type="EMBL" id="JAFNAA010000008">
    <property type="protein sequence ID" value="MBO1108300.1"/>
    <property type="molecule type" value="Genomic_DNA"/>
</dbReference>
<sequence>MGSFFLSVPLTIFFLFVAPVWLWLHYRSKRELGEGLSQEERRRLEVLTREAQQMRERIRSLEVILDSQHPNWREPS</sequence>
<dbReference type="RefSeq" id="WP_010861884.1">
    <property type="nucleotide sequence ID" value="NZ_CP027852.1"/>
</dbReference>
<organism evidence="1 2">
    <name type="scientific">Plesiomonas shigelloides</name>
    <name type="common">Aeromonas shigelloides</name>
    <dbReference type="NCBI Taxonomy" id="703"/>
    <lineage>
        <taxon>Bacteria</taxon>
        <taxon>Pseudomonadati</taxon>
        <taxon>Pseudomonadota</taxon>
        <taxon>Gammaproteobacteria</taxon>
        <taxon>Enterobacterales</taxon>
        <taxon>Enterobacteriaceae</taxon>
        <taxon>Plesiomonas</taxon>
    </lineage>
</organism>